<dbReference type="STRING" id="720554.Clocl_0300"/>
<comment type="similarity">
    <text evidence="3 10">Belongs to the ATPase gamma chain family.</text>
</comment>
<evidence type="ECO:0000256" key="4">
    <source>
        <dbReference type="ARBA" id="ARBA00022448"/>
    </source>
</evidence>
<dbReference type="GO" id="GO:0045259">
    <property type="term" value="C:proton-transporting ATP synthase complex"/>
    <property type="evidence" value="ECO:0007669"/>
    <property type="project" value="UniProtKB-KW"/>
</dbReference>
<name>G8M1V8_ACECE</name>
<dbReference type="eggNOG" id="COG0224">
    <property type="taxonomic scope" value="Bacteria"/>
</dbReference>
<dbReference type="InterPro" id="IPR035968">
    <property type="entry name" value="ATP_synth_F1_ATPase_gsu"/>
</dbReference>
<evidence type="ECO:0000313" key="11">
    <source>
        <dbReference type="EMBL" id="AEV67041.1"/>
    </source>
</evidence>
<keyword evidence="8 10" id="KW-0139">CF(1)</keyword>
<dbReference type="KEGG" id="ccl:Clocl_0300"/>
<dbReference type="AlphaFoldDB" id="G8M1V8"/>
<evidence type="ECO:0000256" key="1">
    <source>
        <dbReference type="ARBA" id="ARBA00003456"/>
    </source>
</evidence>
<dbReference type="SUPFAM" id="SSF52943">
    <property type="entry name" value="ATP synthase (F1-ATPase), gamma subunit"/>
    <property type="match status" value="1"/>
</dbReference>
<dbReference type="Proteomes" id="UP000005435">
    <property type="component" value="Chromosome"/>
</dbReference>
<comment type="function">
    <text evidence="1 10">Produces ATP from ADP in the presence of a proton gradient across the membrane. The gamma chain is believed to be important in regulating ATPase activity and the flow of protons through the CF(0) complex.</text>
</comment>
<dbReference type="GO" id="GO:0046933">
    <property type="term" value="F:proton-transporting ATP synthase activity, rotational mechanism"/>
    <property type="evidence" value="ECO:0007669"/>
    <property type="project" value="UniProtKB-UniRule"/>
</dbReference>
<keyword evidence="6 10" id="KW-0406">Ion transport</keyword>
<dbReference type="PANTHER" id="PTHR11693">
    <property type="entry name" value="ATP SYNTHASE GAMMA CHAIN"/>
    <property type="match status" value="1"/>
</dbReference>
<evidence type="ECO:0000313" key="12">
    <source>
        <dbReference type="Proteomes" id="UP000005435"/>
    </source>
</evidence>
<dbReference type="InterPro" id="IPR000131">
    <property type="entry name" value="ATP_synth_F1_gsu"/>
</dbReference>
<comment type="subunit">
    <text evidence="10">F-type ATPases have 2 components, CF(1) - the catalytic core - and CF(0) - the membrane proton channel. CF(1) has five subunits: alpha(3), beta(3), gamma(1), delta(1), epsilon(1). CF(0) has three main subunits: a, b and c.</text>
</comment>
<accession>G8M1V8</accession>
<sequence>MAQVNEIKLRIKSIKETKQITKAMKLISAAKLKKARRQLEHALPYFEKVRSTMVDILMHSAGVENKYFDLRNEKEGKKKAYLILTGDKGLAGGYNHNMIKAVEEHIKGDKDALLFVAGNVGKNYFLKNNYNVYMEFEYPVQNPTIYRARDISELILDLFVQGVFDEMYLAFTYMQSTMSIEPQVIKLLPLELHALKEHMKITEDIEDKVDDLIVYDPSPQDVLDILVAKYVKGVIYGAFVEAFTSEQSARMTAMDNATANADDMLAQLSLSYNRARQAKITQEISEIVAGAEAMK</sequence>
<keyword evidence="9 10" id="KW-0066">ATP synthesis</keyword>
<reference evidence="12" key="1">
    <citation type="submission" date="2011-12" db="EMBL/GenBank/DDBJ databases">
        <title>Complete sequence of Clostridium clariflavum DSM 19732.</title>
        <authorList>
            <consortium name="US DOE Joint Genome Institute"/>
            <person name="Lucas S."/>
            <person name="Han J."/>
            <person name="Lapidus A."/>
            <person name="Cheng J.-F."/>
            <person name="Goodwin L."/>
            <person name="Pitluck S."/>
            <person name="Peters L."/>
            <person name="Teshima H."/>
            <person name="Detter J.C."/>
            <person name="Han C."/>
            <person name="Tapia R."/>
            <person name="Land M."/>
            <person name="Hauser L."/>
            <person name="Kyrpides N."/>
            <person name="Ivanova N."/>
            <person name="Pagani I."/>
            <person name="Kitzmiller T."/>
            <person name="Lynd L."/>
            <person name="Izquierdo J."/>
            <person name="Woyke T."/>
        </authorList>
    </citation>
    <scope>NUCLEOTIDE SEQUENCE [LARGE SCALE GENOMIC DNA]</scope>
    <source>
        <strain evidence="12">DSM 19732 / NBRC 101661 / EBR45</strain>
    </source>
</reference>
<dbReference type="Gene3D" id="1.10.287.80">
    <property type="entry name" value="ATP synthase, gamma subunit, helix hairpin domain"/>
    <property type="match status" value="1"/>
</dbReference>
<dbReference type="CDD" id="cd12151">
    <property type="entry name" value="F1-ATPase_gamma"/>
    <property type="match status" value="1"/>
</dbReference>
<keyword evidence="4 10" id="KW-0813">Transport</keyword>
<keyword evidence="10" id="KW-1003">Cell membrane</keyword>
<dbReference type="GO" id="GO:0005886">
    <property type="term" value="C:plasma membrane"/>
    <property type="evidence" value="ECO:0007669"/>
    <property type="project" value="UniProtKB-SubCell"/>
</dbReference>
<protein>
    <recommendedName>
        <fullName evidence="10">ATP synthase gamma chain</fullName>
    </recommendedName>
    <alternativeName>
        <fullName evidence="10">ATP synthase F1 sector gamma subunit</fullName>
    </alternativeName>
    <alternativeName>
        <fullName evidence="10">F-ATPase gamma subunit</fullName>
    </alternativeName>
</protein>
<dbReference type="Gene3D" id="3.40.1380.10">
    <property type="match status" value="1"/>
</dbReference>
<evidence type="ECO:0000256" key="6">
    <source>
        <dbReference type="ARBA" id="ARBA00023065"/>
    </source>
</evidence>
<evidence type="ECO:0000256" key="2">
    <source>
        <dbReference type="ARBA" id="ARBA00004170"/>
    </source>
</evidence>
<proteinExistence type="inferred from homology"/>
<dbReference type="PANTHER" id="PTHR11693:SF22">
    <property type="entry name" value="ATP SYNTHASE SUBUNIT GAMMA, MITOCHONDRIAL"/>
    <property type="match status" value="1"/>
</dbReference>
<keyword evidence="5 10" id="KW-0375">Hydrogen ion transport</keyword>
<dbReference type="GO" id="GO:0005524">
    <property type="term" value="F:ATP binding"/>
    <property type="evidence" value="ECO:0007669"/>
    <property type="project" value="UniProtKB-UniRule"/>
</dbReference>
<dbReference type="InterPro" id="IPR023632">
    <property type="entry name" value="ATP_synth_F1_gsu_CS"/>
</dbReference>
<evidence type="ECO:0000256" key="8">
    <source>
        <dbReference type="ARBA" id="ARBA00023196"/>
    </source>
</evidence>
<keyword evidence="7 10" id="KW-0472">Membrane</keyword>
<dbReference type="GO" id="GO:0042777">
    <property type="term" value="P:proton motive force-driven plasma membrane ATP synthesis"/>
    <property type="evidence" value="ECO:0007669"/>
    <property type="project" value="UniProtKB-UniRule"/>
</dbReference>
<dbReference type="Pfam" id="PF00231">
    <property type="entry name" value="ATP-synt"/>
    <property type="match status" value="1"/>
</dbReference>
<dbReference type="OrthoDB" id="9812769at2"/>
<evidence type="ECO:0000256" key="5">
    <source>
        <dbReference type="ARBA" id="ARBA00022781"/>
    </source>
</evidence>
<evidence type="ECO:0000256" key="3">
    <source>
        <dbReference type="ARBA" id="ARBA00007681"/>
    </source>
</evidence>
<dbReference type="RefSeq" id="WP_014253673.1">
    <property type="nucleotide sequence ID" value="NC_016627.1"/>
</dbReference>
<dbReference type="HOGENOM" id="CLU_050669_0_1_9"/>
<dbReference type="PROSITE" id="PS00153">
    <property type="entry name" value="ATPASE_GAMMA"/>
    <property type="match status" value="1"/>
</dbReference>
<reference evidence="11 12" key="2">
    <citation type="journal article" date="2012" name="Stand. Genomic Sci.">
        <title>Complete Genome Sequence of Clostridium clariflavum DSM 19732.</title>
        <authorList>
            <person name="Izquierdo J.A."/>
            <person name="Goodwin L."/>
            <person name="Davenport K.W."/>
            <person name="Teshima H."/>
            <person name="Bruce D."/>
            <person name="Detter C."/>
            <person name="Tapia R."/>
            <person name="Han S."/>
            <person name="Land M."/>
            <person name="Hauser L."/>
            <person name="Jeffries C.D."/>
            <person name="Han J."/>
            <person name="Pitluck S."/>
            <person name="Nolan M."/>
            <person name="Chen A."/>
            <person name="Huntemann M."/>
            <person name="Mavromatis K."/>
            <person name="Mikhailova N."/>
            <person name="Liolios K."/>
            <person name="Woyke T."/>
            <person name="Lynd L.R."/>
        </authorList>
    </citation>
    <scope>NUCLEOTIDE SEQUENCE [LARGE SCALE GENOMIC DNA]</scope>
    <source>
        <strain evidence="12">DSM 19732 / NBRC 101661 / EBR45</strain>
    </source>
</reference>
<dbReference type="EMBL" id="CP003065">
    <property type="protein sequence ID" value="AEV67041.1"/>
    <property type="molecule type" value="Genomic_DNA"/>
</dbReference>
<organism evidence="11 12">
    <name type="scientific">Acetivibrio clariflavus (strain DSM 19732 / NBRC 101661 / EBR45)</name>
    <name type="common">Clostridium clariflavum</name>
    <dbReference type="NCBI Taxonomy" id="720554"/>
    <lineage>
        <taxon>Bacteria</taxon>
        <taxon>Bacillati</taxon>
        <taxon>Bacillota</taxon>
        <taxon>Clostridia</taxon>
        <taxon>Eubacteriales</taxon>
        <taxon>Oscillospiraceae</taxon>
        <taxon>Acetivibrio</taxon>
    </lineage>
</organism>
<dbReference type="NCBIfam" id="TIGR01146">
    <property type="entry name" value="ATPsyn_F1gamma"/>
    <property type="match status" value="1"/>
</dbReference>
<evidence type="ECO:0000256" key="9">
    <source>
        <dbReference type="ARBA" id="ARBA00023310"/>
    </source>
</evidence>
<evidence type="ECO:0000256" key="7">
    <source>
        <dbReference type="ARBA" id="ARBA00023136"/>
    </source>
</evidence>
<dbReference type="PRINTS" id="PR00126">
    <property type="entry name" value="ATPASEGAMMA"/>
</dbReference>
<keyword evidence="12" id="KW-1185">Reference proteome</keyword>
<comment type="subcellular location">
    <subcellularLocation>
        <location evidence="10">Cell membrane</location>
        <topology evidence="10">Peripheral membrane protein</topology>
    </subcellularLocation>
    <subcellularLocation>
        <location evidence="2">Membrane</location>
        <topology evidence="2">Peripheral membrane protein</topology>
    </subcellularLocation>
</comment>
<dbReference type="HAMAP" id="MF_00815">
    <property type="entry name" value="ATP_synth_gamma_bact"/>
    <property type="match status" value="1"/>
</dbReference>
<gene>
    <name evidence="10" type="primary">atpG</name>
    <name evidence="11" type="ordered locus">Clocl_0300</name>
</gene>
<evidence type="ECO:0000256" key="10">
    <source>
        <dbReference type="HAMAP-Rule" id="MF_00815"/>
    </source>
</evidence>